<name>A0ABP8ZI09_9MICO</name>
<comment type="caution">
    <text evidence="3">The sequence shown here is derived from an EMBL/GenBank/DDBJ whole genome shotgun (WGS) entry which is preliminary data.</text>
</comment>
<feature type="transmembrane region" description="Helical" evidence="1">
    <location>
        <begin position="41"/>
        <end position="64"/>
    </location>
</feature>
<dbReference type="EMBL" id="BAABLP010000012">
    <property type="protein sequence ID" value="GAA4757293.1"/>
    <property type="molecule type" value="Genomic_DNA"/>
</dbReference>
<keyword evidence="4" id="KW-1185">Reference proteome</keyword>
<dbReference type="RefSeq" id="WP_345482480.1">
    <property type="nucleotide sequence ID" value="NZ_BAABLP010000012.1"/>
</dbReference>
<dbReference type="SMART" id="SM00014">
    <property type="entry name" value="acidPPc"/>
    <property type="match status" value="1"/>
</dbReference>
<feature type="domain" description="Phosphatidic acid phosphatase type 2/haloperoxidase" evidence="2">
    <location>
        <begin position="118"/>
        <end position="234"/>
    </location>
</feature>
<dbReference type="Gene3D" id="1.20.144.10">
    <property type="entry name" value="Phosphatidic acid phosphatase type 2/haloperoxidase"/>
    <property type="match status" value="1"/>
</dbReference>
<feature type="transmembrane region" description="Helical" evidence="1">
    <location>
        <begin position="84"/>
        <end position="112"/>
    </location>
</feature>
<protein>
    <recommendedName>
        <fullName evidence="2">Phosphatidic acid phosphatase type 2/haloperoxidase domain-containing protein</fullName>
    </recommendedName>
</protein>
<reference evidence="4" key="1">
    <citation type="journal article" date="2019" name="Int. J. Syst. Evol. Microbiol.">
        <title>The Global Catalogue of Microorganisms (GCM) 10K type strain sequencing project: providing services to taxonomists for standard genome sequencing and annotation.</title>
        <authorList>
            <consortium name="The Broad Institute Genomics Platform"/>
            <consortium name="The Broad Institute Genome Sequencing Center for Infectious Disease"/>
            <person name="Wu L."/>
            <person name="Ma J."/>
        </authorList>
    </citation>
    <scope>NUCLEOTIDE SEQUENCE [LARGE SCALE GENOMIC DNA]</scope>
    <source>
        <strain evidence="4">JCM 19015</strain>
    </source>
</reference>
<proteinExistence type="predicted"/>
<keyword evidence="1" id="KW-0812">Transmembrane</keyword>
<dbReference type="CDD" id="cd03392">
    <property type="entry name" value="PAP2_like_2"/>
    <property type="match status" value="1"/>
</dbReference>
<dbReference type="InterPro" id="IPR036938">
    <property type="entry name" value="PAP2/HPO_sf"/>
</dbReference>
<dbReference type="Pfam" id="PF01569">
    <property type="entry name" value="PAP2"/>
    <property type="match status" value="1"/>
</dbReference>
<keyword evidence="1" id="KW-1133">Transmembrane helix</keyword>
<evidence type="ECO:0000259" key="2">
    <source>
        <dbReference type="SMART" id="SM00014"/>
    </source>
</evidence>
<evidence type="ECO:0000313" key="4">
    <source>
        <dbReference type="Proteomes" id="UP001500121"/>
    </source>
</evidence>
<dbReference type="Proteomes" id="UP001500121">
    <property type="component" value="Unassembled WGS sequence"/>
</dbReference>
<sequence length="261" mass="28550">MTVRLGTAGRRSAPPARLAKLVVEERYVEPAERRALYRLSAALIAVGLIAFTILLIGVLTHTGFERLDQPVERWFDSQRDRELTASMVVLAVVFGPVALPIVVVVVLVTWIVRARHLWRPVLFAGGMGTGVALALVLAPIVRHPRPPIGRMLMEPDHTFSFPSGHVLGTSDFFLILAFLLASRVRRTWFTVAAIAVALVGIGAQFISRLYLGYHWISDTSASIALSMVVVGTLVAIDTRRTVRIPGERVTGELSAVQRDGT</sequence>
<keyword evidence="1" id="KW-0472">Membrane</keyword>
<feature type="transmembrane region" description="Helical" evidence="1">
    <location>
        <begin position="161"/>
        <end position="181"/>
    </location>
</feature>
<dbReference type="SUPFAM" id="SSF48317">
    <property type="entry name" value="Acid phosphatase/Vanadium-dependent haloperoxidase"/>
    <property type="match status" value="1"/>
</dbReference>
<organism evidence="3 4">
    <name type="scientific">Amnibacterium soli</name>
    <dbReference type="NCBI Taxonomy" id="1282736"/>
    <lineage>
        <taxon>Bacteria</taxon>
        <taxon>Bacillati</taxon>
        <taxon>Actinomycetota</taxon>
        <taxon>Actinomycetes</taxon>
        <taxon>Micrococcales</taxon>
        <taxon>Microbacteriaceae</taxon>
        <taxon>Amnibacterium</taxon>
    </lineage>
</organism>
<dbReference type="InterPro" id="IPR000326">
    <property type="entry name" value="PAP2/HPO"/>
</dbReference>
<evidence type="ECO:0000313" key="3">
    <source>
        <dbReference type="EMBL" id="GAA4757293.1"/>
    </source>
</evidence>
<dbReference type="PANTHER" id="PTHR14969">
    <property type="entry name" value="SPHINGOSINE-1-PHOSPHATE PHOSPHOHYDROLASE"/>
    <property type="match status" value="1"/>
</dbReference>
<feature type="transmembrane region" description="Helical" evidence="1">
    <location>
        <begin position="188"/>
        <end position="207"/>
    </location>
</feature>
<evidence type="ECO:0000256" key="1">
    <source>
        <dbReference type="SAM" id="Phobius"/>
    </source>
</evidence>
<gene>
    <name evidence="3" type="ORF">GCM10025783_33280</name>
</gene>
<feature type="transmembrane region" description="Helical" evidence="1">
    <location>
        <begin position="121"/>
        <end position="141"/>
    </location>
</feature>
<feature type="transmembrane region" description="Helical" evidence="1">
    <location>
        <begin position="213"/>
        <end position="236"/>
    </location>
</feature>
<dbReference type="PANTHER" id="PTHR14969:SF13">
    <property type="entry name" value="AT30094P"/>
    <property type="match status" value="1"/>
</dbReference>
<accession>A0ABP8ZI09</accession>